<dbReference type="InterPro" id="IPR007636">
    <property type="entry name" value="Restrct_endonuc_II_XhoI"/>
</dbReference>
<sequence>MVDLDKALKEAVQHFWKIRHSQQEQQGSKTGIKDAGNRSAVTGGKHADGFVKLLGKIVQEAGIPQAQIYIDNKRSLPSYYRPSKEWDIIVKVENDLIAVIEVKSHVGSFGNNFNNRVEEALGSATDFWAAYREATFSPSARPWLGYLIMLEDHPNSTRPCKTKKLPHYPMREEFQGVSYARRYEIFCERLVRERLYDAACFLMSSAIGGLEGKYSEPNIELSFRNLAASLSARSRAFAEMH</sequence>
<dbReference type="GO" id="GO:0003677">
    <property type="term" value="F:DNA binding"/>
    <property type="evidence" value="ECO:0007669"/>
    <property type="project" value="InterPro"/>
</dbReference>
<feature type="region of interest" description="Disordered" evidence="1">
    <location>
        <begin position="19"/>
        <end position="39"/>
    </location>
</feature>
<accession>B6AP66</accession>
<protein>
    <submittedName>
        <fullName evidence="2">Type II restriction endonuclease</fullName>
    </submittedName>
</protein>
<proteinExistence type="predicted"/>
<reference evidence="2" key="1">
    <citation type="journal article" date="2004" name="Nature">
        <title>Community structure and metabolism through reconstruction of microbial genomes from the environment.</title>
        <authorList>
            <person name="Tyson G.W."/>
            <person name="Chapman J."/>
            <person name="Hugenholtz P."/>
            <person name="Allen E.E."/>
            <person name="Ram R.J."/>
            <person name="Richardson P.M."/>
            <person name="Solovyev V.V."/>
            <person name="Rubin E.M."/>
            <person name="Rokhsar D.S."/>
            <person name="Banfield J.F."/>
        </authorList>
    </citation>
    <scope>NUCLEOTIDE SEQUENCE [LARGE SCALE GENOMIC DNA]</scope>
</reference>
<name>B6AP66_9BACT</name>
<keyword evidence="2" id="KW-0255">Endonuclease</keyword>
<dbReference type="GO" id="GO:0009036">
    <property type="term" value="F:type II site-specific deoxyribonuclease activity"/>
    <property type="evidence" value="ECO:0007669"/>
    <property type="project" value="InterPro"/>
</dbReference>
<organism evidence="2">
    <name type="scientific">Leptospirillum sp. Group II '5-way CG'</name>
    <dbReference type="NCBI Taxonomy" id="419541"/>
    <lineage>
        <taxon>Bacteria</taxon>
        <taxon>Pseudomonadati</taxon>
        <taxon>Nitrospirota</taxon>
        <taxon>Nitrospiria</taxon>
        <taxon>Nitrospirales</taxon>
        <taxon>Nitrospiraceae</taxon>
        <taxon>Leptospirillum</taxon>
    </lineage>
</organism>
<keyword evidence="2" id="KW-0540">Nuclease</keyword>
<dbReference type="AlphaFoldDB" id="B6AP66"/>
<gene>
    <name evidence="2" type="ORF">CGL2_10284006</name>
</gene>
<evidence type="ECO:0000313" key="2">
    <source>
        <dbReference type="EMBL" id="EDZ39052.1"/>
    </source>
</evidence>
<dbReference type="GO" id="GO:0009307">
    <property type="term" value="P:DNA restriction-modification system"/>
    <property type="evidence" value="ECO:0007669"/>
    <property type="project" value="InterPro"/>
</dbReference>
<keyword evidence="2" id="KW-0378">Hydrolase</keyword>
<evidence type="ECO:0000256" key="1">
    <source>
        <dbReference type="SAM" id="MobiDB-lite"/>
    </source>
</evidence>
<dbReference type="EMBL" id="DS995260">
    <property type="protein sequence ID" value="EDZ39052.1"/>
    <property type="molecule type" value="Genomic_DNA"/>
</dbReference>
<dbReference type="Pfam" id="PF04555">
    <property type="entry name" value="XhoI"/>
    <property type="match status" value="1"/>
</dbReference>
<reference evidence="2" key="2">
    <citation type="journal article" date="2008" name="PLoS Biol.">
        <title>Population genomic analysis of strain variation in Leptospirillum group II bacteria involved in acid mine drainage formation.</title>
        <authorList>
            <person name="Simmons S.L."/>
            <person name="Dibartolo G."/>
            <person name="Denef V.J."/>
            <person name="Goltsman D.S."/>
            <person name="Thelen M.P."/>
            <person name="Banfield J.F."/>
        </authorList>
    </citation>
    <scope>NUCLEOTIDE SEQUENCE [LARGE SCALE GENOMIC DNA]</scope>
</reference>